<protein>
    <submittedName>
        <fullName evidence="1">Uncharacterized protein</fullName>
    </submittedName>
</protein>
<dbReference type="EMBL" id="JABFAF010279201">
    <property type="protein sequence ID" value="MBA0881389.1"/>
    <property type="molecule type" value="Genomic_DNA"/>
</dbReference>
<dbReference type="OrthoDB" id="618098at2759"/>
<accession>A0A7J9NFS0</accession>
<dbReference type="Proteomes" id="UP000593576">
    <property type="component" value="Unassembled WGS sequence"/>
</dbReference>
<sequence length="39" mass="4951">MPIWMRWMSRLHNCNHRRALPPRKCLKKVLKNYIRLYVK</sequence>
<proteinExistence type="predicted"/>
<name>A0A7J9NFS0_GOSSC</name>
<comment type="caution">
    <text evidence="1">The sequence shown here is derived from an EMBL/GenBank/DDBJ whole genome shotgun (WGS) entry which is preliminary data.</text>
</comment>
<organism evidence="1 2">
    <name type="scientific">Gossypium schwendimanii</name>
    <name type="common">Cotton</name>
    <dbReference type="NCBI Taxonomy" id="34291"/>
    <lineage>
        <taxon>Eukaryota</taxon>
        <taxon>Viridiplantae</taxon>
        <taxon>Streptophyta</taxon>
        <taxon>Embryophyta</taxon>
        <taxon>Tracheophyta</taxon>
        <taxon>Spermatophyta</taxon>
        <taxon>Magnoliopsida</taxon>
        <taxon>eudicotyledons</taxon>
        <taxon>Gunneridae</taxon>
        <taxon>Pentapetalae</taxon>
        <taxon>rosids</taxon>
        <taxon>malvids</taxon>
        <taxon>Malvales</taxon>
        <taxon>Malvaceae</taxon>
        <taxon>Malvoideae</taxon>
        <taxon>Gossypium</taxon>
    </lineage>
</organism>
<dbReference type="AlphaFoldDB" id="A0A7J9NFS0"/>
<gene>
    <name evidence="1" type="ORF">Goshw_027386</name>
</gene>
<keyword evidence="2" id="KW-1185">Reference proteome</keyword>
<reference evidence="1 2" key="1">
    <citation type="journal article" date="2019" name="Genome Biol. Evol.">
        <title>Insights into the evolution of the New World diploid cottons (Gossypium, subgenus Houzingenia) based on genome sequencing.</title>
        <authorList>
            <person name="Grover C.E."/>
            <person name="Arick M.A. 2nd"/>
            <person name="Thrash A."/>
            <person name="Conover J.L."/>
            <person name="Sanders W.S."/>
            <person name="Peterson D.G."/>
            <person name="Frelichowski J.E."/>
            <person name="Scheffler J.A."/>
            <person name="Scheffler B.E."/>
            <person name="Wendel J.F."/>
        </authorList>
    </citation>
    <scope>NUCLEOTIDE SEQUENCE [LARGE SCALE GENOMIC DNA]</scope>
    <source>
        <strain evidence="1">1</strain>
        <tissue evidence="1">Leaf</tissue>
    </source>
</reference>
<evidence type="ECO:0000313" key="2">
    <source>
        <dbReference type="Proteomes" id="UP000593576"/>
    </source>
</evidence>
<evidence type="ECO:0000313" key="1">
    <source>
        <dbReference type="EMBL" id="MBA0881389.1"/>
    </source>
</evidence>